<comment type="pathway">
    <text evidence="1 11">Purine metabolism; IMP biosynthesis via de novo pathway; N(1)-(5-phospho-D-ribosyl)glycinamide from 5-phospho-alpha-D-ribose 1-diphosphate: step 1/2.</text>
</comment>
<evidence type="ECO:0000256" key="2">
    <source>
        <dbReference type="ARBA" id="ARBA00010138"/>
    </source>
</evidence>
<dbReference type="Pfam" id="PF00156">
    <property type="entry name" value="Pribosyltran"/>
    <property type="match status" value="1"/>
</dbReference>
<dbReference type="CDD" id="cd06223">
    <property type="entry name" value="PRTases_typeI"/>
    <property type="match status" value="1"/>
</dbReference>
<dbReference type="AlphaFoldDB" id="A0A665VBP8"/>
<evidence type="ECO:0000256" key="9">
    <source>
        <dbReference type="ARBA" id="ARBA00033776"/>
    </source>
</evidence>
<dbReference type="InterPro" id="IPR029055">
    <property type="entry name" value="Ntn_hydrolases_N"/>
</dbReference>
<dbReference type="GO" id="GO:0046872">
    <property type="term" value="F:metal ion binding"/>
    <property type="evidence" value="ECO:0007669"/>
    <property type="project" value="UniProtKB-KW"/>
</dbReference>
<dbReference type="PANTHER" id="PTHR11907">
    <property type="entry name" value="AMIDOPHOSPHORIBOSYLTRANSFERASE"/>
    <property type="match status" value="1"/>
</dbReference>
<dbReference type="SUPFAM" id="SSF53271">
    <property type="entry name" value="PRTase-like"/>
    <property type="match status" value="1"/>
</dbReference>
<dbReference type="Gene3D" id="3.40.50.2020">
    <property type="match status" value="1"/>
</dbReference>
<feature type="binding site" evidence="14">
    <location>
        <position position="480"/>
    </location>
    <ligand>
        <name>[4Fe-4S] cluster</name>
        <dbReference type="ChEBI" id="CHEBI:49883"/>
    </ligand>
</feature>
<keyword evidence="4 11" id="KW-0328">Glycosyltransferase</keyword>
<feature type="binding site" evidence="13">
    <location>
        <position position="310"/>
    </location>
    <ligand>
        <name>Mg(2+)</name>
        <dbReference type="ChEBI" id="CHEBI:18420"/>
    </ligand>
</feature>
<dbReference type="InterPro" id="IPR029057">
    <property type="entry name" value="PRTase-like"/>
</dbReference>
<dbReference type="PIRSF" id="PIRSF000485">
    <property type="entry name" value="Amd_phspho_trans"/>
    <property type="match status" value="1"/>
</dbReference>
<dbReference type="GO" id="GO:0006189">
    <property type="term" value="P:'de novo' IMP biosynthetic process"/>
    <property type="evidence" value="ECO:0007669"/>
    <property type="project" value="UniProtKB-UniPathway"/>
</dbReference>
<evidence type="ECO:0000256" key="5">
    <source>
        <dbReference type="ARBA" id="ARBA00022679"/>
    </source>
</evidence>
<keyword evidence="7" id="KW-0315">Glutamine amidotransferase</keyword>
<dbReference type="GO" id="GO:0004044">
    <property type="term" value="F:amidophosphoribosyltransferase activity"/>
    <property type="evidence" value="ECO:0007669"/>
    <property type="project" value="UniProtKB-EC"/>
</dbReference>
<keyword evidence="14" id="KW-0411">Iron-sulfur</keyword>
<evidence type="ECO:0000313" key="17">
    <source>
        <dbReference type="Proteomes" id="UP000472264"/>
    </source>
</evidence>
<dbReference type="InterPro" id="IPR000836">
    <property type="entry name" value="PRTase_dom"/>
</dbReference>
<evidence type="ECO:0000256" key="1">
    <source>
        <dbReference type="ARBA" id="ARBA00005209"/>
    </source>
</evidence>
<keyword evidence="5 11" id="KW-0808">Transferase</keyword>
<feature type="binding site" evidence="13">
    <location>
        <position position="372"/>
    </location>
    <ligand>
        <name>Mg(2+)</name>
        <dbReference type="ChEBI" id="CHEBI:18420"/>
    </ligand>
</feature>
<dbReference type="GO" id="GO:0051536">
    <property type="term" value="F:iron-sulfur cluster binding"/>
    <property type="evidence" value="ECO:0007669"/>
    <property type="project" value="UniProtKB-KW"/>
</dbReference>
<sequence length="491" mass="53686">MEFEESGIGEECGVFGCVAAGEWPTQLEVAQVLTLGLVALQHRGQESAGIVTSDGASSPTYTAHKGMGLVNTAFPPEALLKLRYGNLGICHTPLRKKVSMTPGSATLNLVFYKCTLQVMRHGVGLSTCSDSELIIQLLALTPPMEELDAPDWVARIKNLMTETPTSYSLLVMFKDVIYAVRDPYGNRPLCIGQLVPISKLHSPGAEEEDTEGWVVSSESCSFQSIGAKYYREVLPGEIVQISKHGIKSLSVVPRPEGDLPAFCIFEYVYFARPDSIFEGQMVYTVRQRCGRQLAIEAPTDADLVSTVPESATPAALGYAQQAGLPYIEVLCKNRYVGRTFIQPNTRLRQLGVAKKFGALTDNFTGKRVVLVDDSIVRGNTISPIIKLLKEAGATEVHIRVASPPIRFPCYMGINIPTKEELIANKPEFQNIAGYIGADSVQYLTVEGLVSAVQEGISFHQNKMIDFGNKSDRRVGHCTACLTGKYPVELEW</sequence>
<proteinExistence type="inferred from homology"/>
<keyword evidence="13" id="KW-0460">Magnesium</keyword>
<dbReference type="SUPFAM" id="SSF56235">
    <property type="entry name" value="N-terminal nucleophile aminohydrolases (Ntn hydrolases)"/>
    <property type="match status" value="1"/>
</dbReference>
<evidence type="ECO:0000256" key="4">
    <source>
        <dbReference type="ARBA" id="ARBA00022676"/>
    </source>
</evidence>
<evidence type="ECO:0000256" key="6">
    <source>
        <dbReference type="ARBA" id="ARBA00022755"/>
    </source>
</evidence>
<dbReference type="PROSITE" id="PS51278">
    <property type="entry name" value="GATASE_TYPE_2"/>
    <property type="match status" value="1"/>
</dbReference>
<dbReference type="UniPathway" id="UPA00074">
    <property type="reaction ID" value="UER00124"/>
</dbReference>
<dbReference type="InterPro" id="IPR017932">
    <property type="entry name" value="GATase_2_dom"/>
</dbReference>
<reference evidence="16" key="3">
    <citation type="submission" date="2025-09" db="UniProtKB">
        <authorList>
            <consortium name="Ensembl"/>
        </authorList>
    </citation>
    <scope>IDENTIFICATION</scope>
</reference>
<feature type="binding site" evidence="14">
    <location>
        <position position="477"/>
    </location>
    <ligand>
        <name>[4Fe-4S] cluster</name>
        <dbReference type="ChEBI" id="CHEBI:49883"/>
    </ligand>
</feature>
<feature type="binding site" evidence="14">
    <location>
        <position position="263"/>
    </location>
    <ligand>
        <name>[4Fe-4S] cluster</name>
        <dbReference type="ChEBI" id="CHEBI:49883"/>
    </ligand>
</feature>
<evidence type="ECO:0000256" key="11">
    <source>
        <dbReference type="PIRNR" id="PIRNR000485"/>
    </source>
</evidence>
<dbReference type="Gene3D" id="3.60.20.10">
    <property type="entry name" value="Glutamine Phosphoribosylpyrophosphate, subunit 1, domain 1"/>
    <property type="match status" value="1"/>
</dbReference>
<gene>
    <name evidence="16" type="primary">ppat</name>
</gene>
<dbReference type="Proteomes" id="UP000472264">
    <property type="component" value="Chromosome 4"/>
</dbReference>
<dbReference type="HAMAP" id="MF_01931">
    <property type="entry name" value="PurF"/>
    <property type="match status" value="1"/>
</dbReference>
<evidence type="ECO:0000256" key="10">
    <source>
        <dbReference type="ARBA" id="ARBA00048545"/>
    </source>
</evidence>
<keyword evidence="13" id="KW-0479">Metal-binding</keyword>
<evidence type="ECO:0000313" key="16">
    <source>
        <dbReference type="Ensembl" id="ENSENLP00000029139.1"/>
    </source>
</evidence>
<comment type="catalytic activity">
    <reaction evidence="10">
        <text>5-phospho-beta-D-ribosylamine + L-glutamate + diphosphate = 5-phospho-alpha-D-ribose 1-diphosphate + L-glutamine + H2O</text>
        <dbReference type="Rhea" id="RHEA:14905"/>
        <dbReference type="ChEBI" id="CHEBI:15377"/>
        <dbReference type="ChEBI" id="CHEBI:29985"/>
        <dbReference type="ChEBI" id="CHEBI:33019"/>
        <dbReference type="ChEBI" id="CHEBI:58017"/>
        <dbReference type="ChEBI" id="CHEBI:58359"/>
        <dbReference type="ChEBI" id="CHEBI:58681"/>
        <dbReference type="EC" id="2.4.2.14"/>
    </reaction>
    <physiologicalReaction direction="right-to-left" evidence="10">
        <dbReference type="Rhea" id="RHEA:14907"/>
    </physiologicalReaction>
</comment>
<keyword evidence="6 11" id="KW-0658">Purine biosynthesis</keyword>
<feature type="binding site" evidence="14">
    <location>
        <position position="409"/>
    </location>
    <ligand>
        <name>[4Fe-4S] cluster</name>
        <dbReference type="ChEBI" id="CHEBI:49883"/>
    </ligand>
</feature>
<dbReference type="EC" id="2.4.2.14" evidence="3 11"/>
<reference evidence="16" key="1">
    <citation type="submission" date="2021-04" db="EMBL/GenBank/DDBJ databases">
        <authorList>
            <consortium name="Wellcome Sanger Institute Data Sharing"/>
        </authorList>
    </citation>
    <scope>NUCLEOTIDE SEQUENCE [LARGE SCALE GENOMIC DNA]</scope>
</reference>
<comment type="similarity">
    <text evidence="2 11">In the C-terminal section; belongs to the purine/pyrimidine phosphoribosyltransferase family.</text>
</comment>
<evidence type="ECO:0000256" key="13">
    <source>
        <dbReference type="PIRSR" id="PIRSR000485-2"/>
    </source>
</evidence>
<keyword evidence="14" id="KW-0408">Iron</keyword>
<evidence type="ECO:0000256" key="7">
    <source>
        <dbReference type="ARBA" id="ARBA00022962"/>
    </source>
</evidence>
<protein>
    <recommendedName>
        <fullName evidence="8 11">Amidophosphoribosyltransferase</fullName>
        <shortName evidence="11">ATase</shortName>
        <ecNumber evidence="3 11">2.4.2.14</ecNumber>
    </recommendedName>
    <alternativeName>
        <fullName evidence="9 11">Glutamine phosphoribosylpyrophosphate amidotransferase</fullName>
    </alternativeName>
</protein>
<comment type="cofactor">
    <cofactor evidence="13">
        <name>Mg(2+)</name>
        <dbReference type="ChEBI" id="CHEBI:18420"/>
    </cofactor>
    <text evidence="13">Binds 1 Mg(2+) ion per subunit.</text>
</comment>
<accession>A0A665VBP8</accession>
<feature type="domain" description="Glutamine amidotransferase type-2" evidence="15">
    <location>
        <begin position="12"/>
        <end position="244"/>
    </location>
</feature>
<dbReference type="InterPro" id="IPR005854">
    <property type="entry name" value="PurF"/>
</dbReference>
<feature type="binding site" evidence="13">
    <location>
        <position position="373"/>
    </location>
    <ligand>
        <name>Mg(2+)</name>
        <dbReference type="ChEBI" id="CHEBI:18420"/>
    </ligand>
</feature>
<evidence type="ECO:0000259" key="15">
    <source>
        <dbReference type="PROSITE" id="PS51278"/>
    </source>
</evidence>
<name>A0A665VBP8_ECHNA</name>
<keyword evidence="17" id="KW-1185">Reference proteome</keyword>
<evidence type="ECO:0000256" key="8">
    <source>
        <dbReference type="ARBA" id="ARBA00033770"/>
    </source>
</evidence>
<reference evidence="16" key="2">
    <citation type="submission" date="2025-08" db="UniProtKB">
        <authorList>
            <consortium name="Ensembl"/>
        </authorList>
    </citation>
    <scope>IDENTIFICATION</scope>
</reference>
<evidence type="ECO:0000256" key="12">
    <source>
        <dbReference type="PIRSR" id="PIRSR000485-1"/>
    </source>
</evidence>
<evidence type="ECO:0000256" key="3">
    <source>
        <dbReference type="ARBA" id="ARBA00011941"/>
    </source>
</evidence>
<dbReference type="GO" id="GO:0009113">
    <property type="term" value="P:purine nucleobase biosynthetic process"/>
    <property type="evidence" value="ECO:0007669"/>
    <property type="project" value="InterPro"/>
</dbReference>
<organism evidence="16 17">
    <name type="scientific">Echeneis naucrates</name>
    <name type="common">Live sharksucker</name>
    <dbReference type="NCBI Taxonomy" id="173247"/>
    <lineage>
        <taxon>Eukaryota</taxon>
        <taxon>Metazoa</taxon>
        <taxon>Chordata</taxon>
        <taxon>Craniata</taxon>
        <taxon>Vertebrata</taxon>
        <taxon>Euteleostomi</taxon>
        <taxon>Actinopterygii</taxon>
        <taxon>Neopterygii</taxon>
        <taxon>Teleostei</taxon>
        <taxon>Neoteleostei</taxon>
        <taxon>Acanthomorphata</taxon>
        <taxon>Carangaria</taxon>
        <taxon>Carangiformes</taxon>
        <taxon>Echeneidae</taxon>
        <taxon>Echeneis</taxon>
    </lineage>
</organism>
<dbReference type="Ensembl" id="ENSENLT00000030008.1">
    <property type="protein sequence ID" value="ENSENLP00000029139.1"/>
    <property type="gene ID" value="ENSENLG00000012808.1"/>
</dbReference>
<comment type="cofactor">
    <cofactor evidence="14">
        <name>[4Fe-4S] cluster</name>
        <dbReference type="ChEBI" id="CHEBI:49883"/>
    </cofactor>
    <text evidence="14">Binds 1 [4Fe-4S] cluster per subunit.</text>
</comment>
<feature type="active site" description="Nucleophile" evidence="12">
    <location>
        <position position="12"/>
    </location>
</feature>
<evidence type="ECO:0000256" key="14">
    <source>
        <dbReference type="PIRSR" id="PIRSR000485-3"/>
    </source>
</evidence>